<dbReference type="PANTHER" id="PTHR42715:SF10">
    <property type="entry name" value="BETA-GLUCOSIDASE"/>
    <property type="match status" value="1"/>
</dbReference>
<dbReference type="SUPFAM" id="SSF51445">
    <property type="entry name" value="(Trans)glycosidases"/>
    <property type="match status" value="1"/>
</dbReference>
<dbReference type="Pfam" id="PF07691">
    <property type="entry name" value="PA14"/>
    <property type="match status" value="1"/>
</dbReference>
<dbReference type="InterPro" id="IPR037524">
    <property type="entry name" value="PA14/GLEYA"/>
</dbReference>
<dbReference type="PROSITE" id="PS51820">
    <property type="entry name" value="PA14"/>
    <property type="match status" value="1"/>
</dbReference>
<dbReference type="Proteomes" id="UP000290545">
    <property type="component" value="Unassembled WGS sequence"/>
</dbReference>
<dbReference type="AlphaFoldDB" id="A0A4Q1DE46"/>
<dbReference type="Gene3D" id="2.60.120.260">
    <property type="entry name" value="Galactose-binding domain-like"/>
    <property type="match status" value="1"/>
</dbReference>
<dbReference type="InterPro" id="IPR002772">
    <property type="entry name" value="Glyco_hydro_3_C"/>
</dbReference>
<protein>
    <recommendedName>
        <fullName evidence="6">PA14 domain-containing protein</fullName>
    </recommendedName>
</protein>
<feature type="chain" id="PRO_5020629842" description="PA14 domain-containing protein" evidence="5">
    <location>
        <begin position="22"/>
        <end position="832"/>
    </location>
</feature>
<dbReference type="OrthoDB" id="721009at2"/>
<gene>
    <name evidence="7" type="ORF">ESB13_09310</name>
</gene>
<evidence type="ECO:0000259" key="6">
    <source>
        <dbReference type="PROSITE" id="PS51820"/>
    </source>
</evidence>
<evidence type="ECO:0000313" key="7">
    <source>
        <dbReference type="EMBL" id="RXK86963.1"/>
    </source>
</evidence>
<dbReference type="Pfam" id="PF01915">
    <property type="entry name" value="Glyco_hydro_3_C"/>
    <property type="match status" value="1"/>
</dbReference>
<dbReference type="EMBL" id="SDHZ01000001">
    <property type="protein sequence ID" value="RXK86963.1"/>
    <property type="molecule type" value="Genomic_DNA"/>
</dbReference>
<organism evidence="7 8">
    <name type="scientific">Filimonas effusa</name>
    <dbReference type="NCBI Taxonomy" id="2508721"/>
    <lineage>
        <taxon>Bacteria</taxon>
        <taxon>Pseudomonadati</taxon>
        <taxon>Bacteroidota</taxon>
        <taxon>Chitinophagia</taxon>
        <taxon>Chitinophagales</taxon>
        <taxon>Chitinophagaceae</taxon>
        <taxon>Filimonas</taxon>
    </lineage>
</organism>
<keyword evidence="3" id="KW-0119">Carbohydrate metabolism</keyword>
<evidence type="ECO:0000256" key="5">
    <source>
        <dbReference type="SAM" id="SignalP"/>
    </source>
</evidence>
<dbReference type="RefSeq" id="WP_129002712.1">
    <property type="nucleotide sequence ID" value="NZ_SDHZ01000001.1"/>
</dbReference>
<dbReference type="Gene3D" id="3.40.50.1700">
    <property type="entry name" value="Glycoside hydrolase family 3 C-terminal domain"/>
    <property type="match status" value="1"/>
</dbReference>
<reference evidence="7 8" key="1">
    <citation type="submission" date="2019-01" db="EMBL/GenBank/DDBJ databases">
        <title>Filimonas sp. strain TTM-71.</title>
        <authorList>
            <person name="Chen W.-M."/>
        </authorList>
    </citation>
    <scope>NUCLEOTIDE SEQUENCE [LARGE SCALE GENOMIC DNA]</scope>
    <source>
        <strain evidence="7 8">TTM-71</strain>
    </source>
</reference>
<dbReference type="InterPro" id="IPR017853">
    <property type="entry name" value="GH"/>
</dbReference>
<dbReference type="Pfam" id="PF00933">
    <property type="entry name" value="Glyco_hydro_3"/>
    <property type="match status" value="1"/>
</dbReference>
<evidence type="ECO:0000256" key="3">
    <source>
        <dbReference type="ARBA" id="ARBA00023277"/>
    </source>
</evidence>
<dbReference type="InterPro" id="IPR036881">
    <property type="entry name" value="Glyco_hydro_3_C_sf"/>
</dbReference>
<comment type="caution">
    <text evidence="7">The sequence shown here is derived from an EMBL/GenBank/DDBJ whole genome shotgun (WGS) entry which is preliminary data.</text>
</comment>
<dbReference type="InterPro" id="IPR001764">
    <property type="entry name" value="Glyco_hydro_3_N"/>
</dbReference>
<dbReference type="GO" id="GO:0005975">
    <property type="term" value="P:carbohydrate metabolic process"/>
    <property type="evidence" value="ECO:0007669"/>
    <property type="project" value="InterPro"/>
</dbReference>
<proteinExistence type="inferred from homology"/>
<name>A0A4Q1DE46_9BACT</name>
<feature type="signal peptide" evidence="5">
    <location>
        <begin position="1"/>
        <end position="21"/>
    </location>
</feature>
<dbReference type="InterPro" id="IPR050288">
    <property type="entry name" value="Cellulose_deg_GH3"/>
</dbReference>
<keyword evidence="4" id="KW-0326">Glycosidase</keyword>
<keyword evidence="2 4" id="KW-0378">Hydrolase</keyword>
<accession>A0A4Q1DE46</accession>
<dbReference type="InterPro" id="IPR026891">
    <property type="entry name" value="Fn3-like"/>
</dbReference>
<dbReference type="InterPro" id="IPR013783">
    <property type="entry name" value="Ig-like_fold"/>
</dbReference>
<dbReference type="PRINTS" id="PR00133">
    <property type="entry name" value="GLHYDRLASE3"/>
</dbReference>
<sequence length="832" mass="91972">MKRITIAIAAVFLMMTSAAFSQVYKKTKASVEARVNDLLSKMTTEEKIDYIGGYKGFYIRGIERLGLPEIKLTDGPVGTHKDGKSTAYPASILSAATWDTALVYQLGKQLGRDSRARGVHVLLAPGVNIIRAPMCGRNFEYFSEDPFLTARMGVAYVKGLQDEHVVATVKHFAGNNQEWDRNNVSSDIDERTLQEIYLPAFKAAVQEAKAGSIMNSYNPLNGVYTTQNHHLNNEILKGDWGFDGFVMSDWSSTYSGVGAANGGLDLEMPRARFMTKDTLLRALQNGQVKMAVIDDKVKRILRVIFRFGFFDNKQLDTSIPLDNPDAAKTALELARGGVVLLKNENKILPLYENKIKRLAVIGPNANAYISGGGSSYTFPFHSVSVLQGIGAVAQQVKATYTAGLPTLPDLVAQSVFYTAPGSQTRGLKGEYFNNIKLQGEPVFTQTDSVVSINNGWHIAAENQGIPFDHCSMRWTGVVRPGKTTSYKFTVRGFDGFRLFINKERVIDAWRDQGITTREAVVSFEAGKEYDIRLEYFANVHPVDINLAWQENKLDFAPAIAAAKNADAAIVCIGFNESSERESNDRSFELPLHQDSLVKAIVKANPNTIVLLNAGGNAYMQQWINEVPGLLHTWYAGQEGGTAIAEILFGKTNPSGKLPVSFEKEWKDNPVYHNYYDSAGSKRVAYREGLFLGYRYYDSKKVTPQFPFGFGLSYTSFSYSNIKTVVTGTPGKPRVKLSFTLKNTGNCDGAEVAQLYVRDVQCPVSRPDKELKGFSKVFLKKGESRQVTMELDAAAFSYYKTAVKRFGYDAGSFDLLVGSSSAAIHLKSRILIP</sequence>
<dbReference type="InterPro" id="IPR036962">
    <property type="entry name" value="Glyco_hydro_3_N_sf"/>
</dbReference>
<dbReference type="PROSITE" id="PS00775">
    <property type="entry name" value="GLYCOSYL_HYDROL_F3"/>
    <property type="match status" value="1"/>
</dbReference>
<dbReference type="Gene3D" id="2.60.40.10">
    <property type="entry name" value="Immunoglobulins"/>
    <property type="match status" value="1"/>
</dbReference>
<dbReference type="SMART" id="SM01217">
    <property type="entry name" value="Fn3_like"/>
    <property type="match status" value="1"/>
</dbReference>
<evidence type="ECO:0000256" key="4">
    <source>
        <dbReference type="RuleBase" id="RU361161"/>
    </source>
</evidence>
<evidence type="ECO:0000256" key="2">
    <source>
        <dbReference type="ARBA" id="ARBA00022801"/>
    </source>
</evidence>
<dbReference type="InterPro" id="IPR011658">
    <property type="entry name" value="PA14_dom"/>
</dbReference>
<dbReference type="SUPFAM" id="SSF52279">
    <property type="entry name" value="Beta-D-glucan exohydrolase, C-terminal domain"/>
    <property type="match status" value="1"/>
</dbReference>
<dbReference type="PANTHER" id="PTHR42715">
    <property type="entry name" value="BETA-GLUCOSIDASE"/>
    <property type="match status" value="1"/>
</dbReference>
<comment type="similarity">
    <text evidence="1 4">Belongs to the glycosyl hydrolase 3 family.</text>
</comment>
<evidence type="ECO:0000256" key="1">
    <source>
        <dbReference type="ARBA" id="ARBA00005336"/>
    </source>
</evidence>
<dbReference type="InterPro" id="IPR019800">
    <property type="entry name" value="Glyco_hydro_3_AS"/>
</dbReference>
<keyword evidence="5" id="KW-0732">Signal</keyword>
<feature type="domain" description="PA14" evidence="6">
    <location>
        <begin position="422"/>
        <end position="563"/>
    </location>
</feature>
<dbReference type="FunFam" id="2.60.40.10:FF:000495">
    <property type="entry name" value="Periplasmic beta-glucosidase"/>
    <property type="match status" value="1"/>
</dbReference>
<dbReference type="GO" id="GO:0008422">
    <property type="term" value="F:beta-glucosidase activity"/>
    <property type="evidence" value="ECO:0007669"/>
    <property type="project" value="UniProtKB-ARBA"/>
</dbReference>
<evidence type="ECO:0000313" key="8">
    <source>
        <dbReference type="Proteomes" id="UP000290545"/>
    </source>
</evidence>
<dbReference type="Gene3D" id="3.20.20.300">
    <property type="entry name" value="Glycoside hydrolase, family 3, N-terminal domain"/>
    <property type="match status" value="1"/>
</dbReference>
<keyword evidence="8" id="KW-1185">Reference proteome</keyword>
<dbReference type="Pfam" id="PF14310">
    <property type="entry name" value="Fn3-like"/>
    <property type="match status" value="1"/>
</dbReference>
<dbReference type="SMART" id="SM00758">
    <property type="entry name" value="PA14"/>
    <property type="match status" value="1"/>
</dbReference>